<gene>
    <name evidence="1" type="ORF">QAD02_020097</name>
</gene>
<dbReference type="EMBL" id="CM056741">
    <property type="protein sequence ID" value="KAJ8684305.1"/>
    <property type="molecule type" value="Genomic_DNA"/>
</dbReference>
<evidence type="ECO:0000313" key="2">
    <source>
        <dbReference type="Proteomes" id="UP001239111"/>
    </source>
</evidence>
<reference evidence="1" key="1">
    <citation type="submission" date="2023-04" db="EMBL/GenBank/DDBJ databases">
        <title>A chromosome-level genome assembly of the parasitoid wasp Eretmocerus hayati.</title>
        <authorList>
            <person name="Zhong Y."/>
            <person name="Liu S."/>
            <person name="Liu Y."/>
        </authorList>
    </citation>
    <scope>NUCLEOTIDE SEQUENCE</scope>
    <source>
        <strain evidence="1">ZJU_SS_LIU_2023</strain>
    </source>
</reference>
<name>A0ACC2PLK9_9HYME</name>
<accession>A0ACC2PLK9</accession>
<protein>
    <submittedName>
        <fullName evidence="1">Uncharacterized protein</fullName>
    </submittedName>
</protein>
<proteinExistence type="predicted"/>
<evidence type="ECO:0000313" key="1">
    <source>
        <dbReference type="EMBL" id="KAJ8684305.1"/>
    </source>
</evidence>
<keyword evidence="2" id="KW-1185">Reference proteome</keyword>
<organism evidence="1 2">
    <name type="scientific">Eretmocerus hayati</name>
    <dbReference type="NCBI Taxonomy" id="131215"/>
    <lineage>
        <taxon>Eukaryota</taxon>
        <taxon>Metazoa</taxon>
        <taxon>Ecdysozoa</taxon>
        <taxon>Arthropoda</taxon>
        <taxon>Hexapoda</taxon>
        <taxon>Insecta</taxon>
        <taxon>Pterygota</taxon>
        <taxon>Neoptera</taxon>
        <taxon>Endopterygota</taxon>
        <taxon>Hymenoptera</taxon>
        <taxon>Apocrita</taxon>
        <taxon>Proctotrupomorpha</taxon>
        <taxon>Chalcidoidea</taxon>
        <taxon>Aphelinidae</taxon>
        <taxon>Aphelininae</taxon>
        <taxon>Eretmocerus</taxon>
    </lineage>
</organism>
<sequence>MKAFVIILTVCIIGAYASTLTDTQKAKLREFKEACVTESGVDAAVVDNILKGGAITRDEKLDCFSSCVLKKIGIQREDGSIDVALAEKKASETNADVNKAKAVINKCKDLVGKNTCETGGSVFECFVKEKDFPVLD</sequence>
<comment type="caution">
    <text evidence="1">The sequence shown here is derived from an EMBL/GenBank/DDBJ whole genome shotgun (WGS) entry which is preliminary data.</text>
</comment>
<dbReference type="Proteomes" id="UP001239111">
    <property type="component" value="Chromosome 1"/>
</dbReference>